<dbReference type="Proteomes" id="UP000814243">
    <property type="component" value="Unassembled WGS sequence"/>
</dbReference>
<feature type="coiled-coil region" evidence="4">
    <location>
        <begin position="129"/>
        <end position="170"/>
    </location>
</feature>
<keyword evidence="2" id="KW-0863">Zinc-finger</keyword>
<evidence type="ECO:0000313" key="7">
    <source>
        <dbReference type="EMBL" id="KAH9634594.1"/>
    </source>
</evidence>
<evidence type="ECO:0000256" key="4">
    <source>
        <dbReference type="SAM" id="Coils"/>
    </source>
</evidence>
<dbReference type="CDD" id="cd15489">
    <property type="entry name" value="PHD_SF"/>
    <property type="match status" value="1"/>
</dbReference>
<evidence type="ECO:0000313" key="8">
    <source>
        <dbReference type="Proteomes" id="UP000814243"/>
    </source>
</evidence>
<evidence type="ECO:0000256" key="3">
    <source>
        <dbReference type="ARBA" id="ARBA00022833"/>
    </source>
</evidence>
<feature type="region of interest" description="Disordered" evidence="5">
    <location>
        <begin position="177"/>
        <end position="204"/>
    </location>
</feature>
<dbReference type="InterPro" id="IPR019787">
    <property type="entry name" value="Znf_PHD-finger"/>
</dbReference>
<proteinExistence type="predicted"/>
<protein>
    <recommendedName>
        <fullName evidence="6">PHD-type domain-containing protein</fullName>
    </recommendedName>
</protein>
<reference evidence="7" key="1">
    <citation type="journal article" date="2021" name="G3 (Bethesda)">
        <title>Genome and transcriptome analysis of the beet armyworm Spodoptera exigua reveals targets for pest control. .</title>
        <authorList>
            <person name="Simon S."/>
            <person name="Breeschoten T."/>
            <person name="Jansen H.J."/>
            <person name="Dirks R.P."/>
            <person name="Schranz M.E."/>
            <person name="Ros V.I.D."/>
        </authorList>
    </citation>
    <scope>NUCLEOTIDE SEQUENCE</scope>
    <source>
        <strain evidence="7">TB_SE_WUR_2020</strain>
    </source>
</reference>
<evidence type="ECO:0000256" key="2">
    <source>
        <dbReference type="ARBA" id="ARBA00022771"/>
    </source>
</evidence>
<dbReference type="SUPFAM" id="SSF57903">
    <property type="entry name" value="FYVE/PHD zinc finger"/>
    <property type="match status" value="1"/>
</dbReference>
<organism evidence="7 8">
    <name type="scientific">Spodoptera exigua</name>
    <name type="common">Beet armyworm</name>
    <name type="synonym">Noctua fulgens</name>
    <dbReference type="NCBI Taxonomy" id="7107"/>
    <lineage>
        <taxon>Eukaryota</taxon>
        <taxon>Metazoa</taxon>
        <taxon>Ecdysozoa</taxon>
        <taxon>Arthropoda</taxon>
        <taxon>Hexapoda</taxon>
        <taxon>Insecta</taxon>
        <taxon>Pterygota</taxon>
        <taxon>Neoptera</taxon>
        <taxon>Endopterygota</taxon>
        <taxon>Lepidoptera</taxon>
        <taxon>Glossata</taxon>
        <taxon>Ditrysia</taxon>
        <taxon>Noctuoidea</taxon>
        <taxon>Noctuidae</taxon>
        <taxon>Amphipyrinae</taxon>
        <taxon>Spodoptera</taxon>
    </lineage>
</organism>
<dbReference type="InterPro" id="IPR013083">
    <property type="entry name" value="Znf_RING/FYVE/PHD"/>
</dbReference>
<evidence type="ECO:0000256" key="5">
    <source>
        <dbReference type="SAM" id="MobiDB-lite"/>
    </source>
</evidence>
<dbReference type="GO" id="GO:0008270">
    <property type="term" value="F:zinc ion binding"/>
    <property type="evidence" value="ECO:0007669"/>
    <property type="project" value="UniProtKB-KW"/>
</dbReference>
<keyword evidence="3" id="KW-0862">Zinc</keyword>
<dbReference type="Gene3D" id="3.30.40.10">
    <property type="entry name" value="Zinc/RING finger domain, C3HC4 (zinc finger)"/>
    <property type="match status" value="1"/>
</dbReference>
<dbReference type="Pfam" id="PF00628">
    <property type="entry name" value="PHD"/>
    <property type="match status" value="1"/>
</dbReference>
<evidence type="ECO:0000259" key="6">
    <source>
        <dbReference type="Pfam" id="PF00628"/>
    </source>
</evidence>
<dbReference type="AlphaFoldDB" id="A0A922SEU4"/>
<dbReference type="InterPro" id="IPR011011">
    <property type="entry name" value="Znf_FYVE_PHD"/>
</dbReference>
<keyword evidence="1" id="KW-0479">Metal-binding</keyword>
<gene>
    <name evidence="7" type="ORF">HF086_009246</name>
</gene>
<evidence type="ECO:0000256" key="1">
    <source>
        <dbReference type="ARBA" id="ARBA00022723"/>
    </source>
</evidence>
<name>A0A922SEU4_SPOEX</name>
<dbReference type="EMBL" id="JACEFF010000602">
    <property type="protein sequence ID" value="KAH9634594.1"/>
    <property type="molecule type" value="Genomic_DNA"/>
</dbReference>
<comment type="caution">
    <text evidence="7">The sequence shown here is derived from an EMBL/GenBank/DDBJ whole genome shotgun (WGS) entry which is preliminary data.</text>
</comment>
<accession>A0A922SEU4</accession>
<sequence>MNCFACNNKIALGDLLRCTACKTDYHYACFNIISATFSEQKTQLIRSYICYSCSNVTRRVRVTDDTPVRGSRSEAALMEEEATKSCEENDFVGNTTSSAMNMMDSIQSVTESLKGVISARLNTIETKLLQEIKNSVATLVMENKKLREDLSAANKKCSCLEEEIRYMKKERIVTTAAQPNDTLPRDSENRPVRTPANAQSTAASTVRAAAGAPSLPAVCAPAPAAPTYAAVASKTAVTGNINDKWTVVENNKRDNNPVKKGGNTSITSLKAAERKRYLHVWRLDKSTTEDNIKEYIKEILGSNSEFIVEKIRTKTERNYSSFRIGLPETSFDKLCNTDVWPINVEFSEWFFRRSTRAAAYNTRTDT</sequence>
<keyword evidence="4" id="KW-0175">Coiled coil</keyword>
<feature type="domain" description="PHD-type" evidence="6">
    <location>
        <begin position="3"/>
        <end position="53"/>
    </location>
</feature>